<keyword evidence="2" id="KW-1185">Reference proteome</keyword>
<organism evidence="1 2">
    <name type="scientific">Actinoplanes italicus</name>
    <dbReference type="NCBI Taxonomy" id="113567"/>
    <lineage>
        <taxon>Bacteria</taxon>
        <taxon>Bacillati</taxon>
        <taxon>Actinomycetota</taxon>
        <taxon>Actinomycetes</taxon>
        <taxon>Micromonosporales</taxon>
        <taxon>Micromonosporaceae</taxon>
        <taxon>Actinoplanes</taxon>
    </lineage>
</organism>
<gene>
    <name evidence="1" type="ORF">CLV67_10111</name>
</gene>
<evidence type="ECO:0000313" key="1">
    <source>
        <dbReference type="EMBL" id="PRX25299.1"/>
    </source>
</evidence>
<dbReference type="Proteomes" id="UP000239415">
    <property type="component" value="Unassembled WGS sequence"/>
</dbReference>
<dbReference type="OrthoDB" id="3871167at2"/>
<comment type="caution">
    <text evidence="1">The sequence shown here is derived from an EMBL/GenBank/DDBJ whole genome shotgun (WGS) entry which is preliminary data.</text>
</comment>
<dbReference type="AlphaFoldDB" id="A0A2T0KNJ6"/>
<dbReference type="RefSeq" id="WP_106315063.1">
    <property type="nucleotide sequence ID" value="NZ_BOMO01000028.1"/>
</dbReference>
<proteinExistence type="predicted"/>
<name>A0A2T0KNJ6_9ACTN</name>
<dbReference type="EMBL" id="PVMZ01000001">
    <property type="protein sequence ID" value="PRX25299.1"/>
    <property type="molecule type" value="Genomic_DNA"/>
</dbReference>
<sequence>MSYQGRSRGEQQLVEQLLIHLQREADDERLRDLASDVLGGRLSLREAMASSVYTEAVAPAMNEYSERYTAMDQKDRDTEAQRAGAIVRKLEEADQSQ</sequence>
<protein>
    <submittedName>
        <fullName evidence="1">Uncharacterized protein</fullName>
    </submittedName>
</protein>
<reference evidence="1 2" key="1">
    <citation type="submission" date="2018-03" db="EMBL/GenBank/DDBJ databases">
        <title>Genomic Encyclopedia of Archaeal and Bacterial Type Strains, Phase II (KMG-II): from individual species to whole genera.</title>
        <authorList>
            <person name="Goeker M."/>
        </authorList>
    </citation>
    <scope>NUCLEOTIDE SEQUENCE [LARGE SCALE GENOMIC DNA]</scope>
    <source>
        <strain evidence="1 2">DSM 43146</strain>
    </source>
</reference>
<accession>A0A2T0KNJ6</accession>
<evidence type="ECO:0000313" key="2">
    <source>
        <dbReference type="Proteomes" id="UP000239415"/>
    </source>
</evidence>